<comment type="caution">
    <text evidence="2">The sequence shown here is derived from an EMBL/GenBank/DDBJ whole genome shotgun (WGS) entry which is preliminary data.</text>
</comment>
<dbReference type="OrthoDB" id="8440781at2"/>
<keyword evidence="3" id="KW-1185">Reference proteome</keyword>
<dbReference type="GeneID" id="92928081"/>
<dbReference type="PANTHER" id="PTHR11319:SF35">
    <property type="entry name" value="OUTER MEMBRANE PROTEIN PMPC-RELATED"/>
    <property type="match status" value="1"/>
</dbReference>
<evidence type="ECO:0000256" key="1">
    <source>
        <dbReference type="SAM" id="SignalP"/>
    </source>
</evidence>
<gene>
    <name evidence="2" type="ORF">BC742_2244</name>
</gene>
<dbReference type="SUPFAM" id="SSF52266">
    <property type="entry name" value="SGNH hydrolase"/>
    <property type="match status" value="1"/>
</dbReference>
<dbReference type="InterPro" id="IPR011050">
    <property type="entry name" value="Pectin_lyase_fold/virulence"/>
</dbReference>
<evidence type="ECO:0000313" key="2">
    <source>
        <dbReference type="EMBL" id="RKT50139.1"/>
    </source>
</evidence>
<evidence type="ECO:0000313" key="3">
    <source>
        <dbReference type="Proteomes" id="UP000269493"/>
    </source>
</evidence>
<dbReference type="Proteomes" id="UP000269493">
    <property type="component" value="Unassembled WGS sequence"/>
</dbReference>
<organism evidence="2 3">
    <name type="scientific">Coprobacter fastidiosus NSB1 = JCM 33896</name>
    <dbReference type="NCBI Taxonomy" id="1349822"/>
    <lineage>
        <taxon>Bacteria</taxon>
        <taxon>Pseudomonadati</taxon>
        <taxon>Bacteroidota</taxon>
        <taxon>Bacteroidia</taxon>
        <taxon>Bacteroidales</taxon>
        <taxon>Barnesiellaceae</taxon>
        <taxon>Coprobacter</taxon>
    </lineage>
</organism>
<keyword evidence="1" id="KW-0732">Signal</keyword>
<dbReference type="PANTHER" id="PTHR11319">
    <property type="entry name" value="G PROTEIN-COUPLED RECEPTOR-RELATED"/>
    <property type="match status" value="1"/>
</dbReference>
<reference evidence="2 3" key="1">
    <citation type="submission" date="2018-10" db="EMBL/GenBank/DDBJ databases">
        <title>Genomic Encyclopedia of Archaeal and Bacterial Type Strains, Phase II (KMG-II): from individual species to whole genera.</title>
        <authorList>
            <person name="Goeker M."/>
        </authorList>
    </citation>
    <scope>NUCLEOTIDE SEQUENCE [LARGE SCALE GENOMIC DNA]</scope>
    <source>
        <strain evidence="2 3">NSB1</strain>
    </source>
</reference>
<dbReference type="AlphaFoldDB" id="A0A495VL92"/>
<dbReference type="EMBL" id="RBXN01000008">
    <property type="protein sequence ID" value="RKT50139.1"/>
    <property type="molecule type" value="Genomic_DNA"/>
</dbReference>
<dbReference type="SUPFAM" id="SSF51126">
    <property type="entry name" value="Pectin lyase-like"/>
    <property type="match status" value="1"/>
</dbReference>
<feature type="chain" id="PRO_5019744823" description="Secreted protein (Por secretion system target)" evidence="1">
    <location>
        <begin position="24"/>
        <end position="1068"/>
    </location>
</feature>
<dbReference type="GO" id="GO:0016788">
    <property type="term" value="F:hydrolase activity, acting on ester bonds"/>
    <property type="evidence" value="ECO:0007669"/>
    <property type="project" value="UniProtKB-ARBA"/>
</dbReference>
<name>A0A495VL92_9BACT</name>
<sequence length="1068" mass="116492">MKNNLLKNVLVAALFCSSGNYLSATDLYLSSAGNDTNNGLSAETPVKTLSRAFTLAENGDEIHVLDFIDISAEPKKEGSTSNNDIKVDGSTSFELGGITYATWNVQGKNGVRPLDKSLKIIGKSAETCGFVGNGTTRLIRIDSFNQSIEFANLSFREGNSIPMGNDFGGAVYIRNASASFTDCVFDGNSADGRGGAAVYALLEQDRFSVSFTGCSFSDNTTGKGNGAVAHILGGKNILFKECLFENNTTTGLGGVFFVQGDLMLRVEKSVFKNNTAKDGGVFAFLDNAAKNTGAYFEGCAFLYNSVTEHGGAVYVDNKTTGSTCDLSFINTTFYGNHAASFGGTIMMNNGKDGSVLNLVNCTITRNTSAFGGATPQAGIRVTAGAANTVIYNIYNSIIENNYLKDDPTKVLDMSVQGNDSYLIDGKNFNLKNSFLGRLLADHGYTSPLENENYINYNGGSIAGLAIDPDQYIATQNSVPVYTTSPAYRQGNAEFLQDLGIMTDQLGAIRSFANGRCASGAIETPLTPGGGEGESSVYEHFIIYGQSLSTGHQSYPSMSTESLEGNYMIGDQVWINLGNTTFDKFNPLKASLAISDKNSAKTKNGGIAECPIVAAVNHLRLKLNDPDVKYVATSTGTGGKTIEQLSKHCTNGYLYNDFKYAMFYGAKISRELNSVISCPAIIWMQGEYNYTSDSEKGLTPGVPNTTDKNEYKALLYKLKNDMQQDVMNSYAQNEKPLFITYQTGAQYTRGKTLEIGMAQLETANENEDMICAGPVYPMTDRGGHLDANGYRWYGEMLGKAYYRTKVLGQRFVPLQPIEISRTDNAKEIKIRFLVPKLPLVLDDWTVQKKTDYGFRVYNDNAQQTITNIRIEGDCVYLTCAQDLSGVVEVNYAGDGANGGHGNLRDSDDYEAYYKYIDHDKKNPDNSYFYPRDKENDNYVTLRPDYEPKTQSGEIIYDQPYPLYNFSVAFYYKLDKGEQNYKVPNLDDITDSAEAVQVSGASLHQAGNSILLKGIKTPVQVKLYSLSGSLLQIIDAPQAGLYSLNDFNKGIYIAKAVIDGNPCTLKISIR</sequence>
<feature type="signal peptide" evidence="1">
    <location>
        <begin position="1"/>
        <end position="23"/>
    </location>
</feature>
<protein>
    <recommendedName>
        <fullName evidence="4">Secreted protein (Por secretion system target)</fullName>
    </recommendedName>
</protein>
<dbReference type="Gene3D" id="3.40.50.1110">
    <property type="entry name" value="SGNH hydrolase"/>
    <property type="match status" value="1"/>
</dbReference>
<accession>A0A495VL92</accession>
<evidence type="ECO:0008006" key="4">
    <source>
        <dbReference type="Google" id="ProtNLM"/>
    </source>
</evidence>
<dbReference type="RefSeq" id="WP_022602851.1">
    <property type="nucleotide sequence ID" value="NZ_KI440834.1"/>
</dbReference>
<proteinExistence type="predicted"/>
<dbReference type="InterPro" id="IPR036514">
    <property type="entry name" value="SGNH_hydro_sf"/>
</dbReference>